<name>A0A368T883_9ACTN</name>
<accession>A0A368T883</accession>
<evidence type="ECO:0000313" key="2">
    <source>
        <dbReference type="EMBL" id="RCV60510.1"/>
    </source>
</evidence>
<keyword evidence="1" id="KW-0812">Transmembrane</keyword>
<keyword evidence="3" id="KW-1185">Reference proteome</keyword>
<organism evidence="2 3">
    <name type="scientific">Marinitenerispora sediminis</name>
    <dbReference type="NCBI Taxonomy" id="1931232"/>
    <lineage>
        <taxon>Bacteria</taxon>
        <taxon>Bacillati</taxon>
        <taxon>Actinomycetota</taxon>
        <taxon>Actinomycetes</taxon>
        <taxon>Streptosporangiales</taxon>
        <taxon>Nocardiopsidaceae</taxon>
        <taxon>Marinitenerispora</taxon>
    </lineage>
</organism>
<dbReference type="EMBL" id="QEIN01000038">
    <property type="protein sequence ID" value="RCV60510.1"/>
    <property type="molecule type" value="Genomic_DNA"/>
</dbReference>
<dbReference type="OrthoDB" id="3436742at2"/>
<proteinExistence type="predicted"/>
<keyword evidence="1" id="KW-0472">Membrane</keyword>
<sequence length="126" mass="13085">MQRRLPRPLKAARILLFVAAGLTGLAVVAALVTLPFTPAVAADLTWVAIPGVLSLVFGLRLPKGGRVLLWAIVVLQALGILAALSNLGAGDSRGLAQLALPIATLVLVLRKDARAFLTDRHAAPTA</sequence>
<feature type="transmembrane region" description="Helical" evidence="1">
    <location>
        <begin position="44"/>
        <end position="61"/>
    </location>
</feature>
<protein>
    <submittedName>
        <fullName evidence="2">Uncharacterized protein</fullName>
    </submittedName>
</protein>
<feature type="transmembrane region" description="Helical" evidence="1">
    <location>
        <begin position="68"/>
        <end position="88"/>
    </location>
</feature>
<dbReference type="AlphaFoldDB" id="A0A368T883"/>
<dbReference type="Proteomes" id="UP000253318">
    <property type="component" value="Unassembled WGS sequence"/>
</dbReference>
<evidence type="ECO:0000256" key="1">
    <source>
        <dbReference type="SAM" id="Phobius"/>
    </source>
</evidence>
<evidence type="ECO:0000313" key="3">
    <source>
        <dbReference type="Proteomes" id="UP000253318"/>
    </source>
</evidence>
<keyword evidence="1" id="KW-1133">Transmembrane helix</keyword>
<gene>
    <name evidence="2" type="ORF">DEF24_06935</name>
</gene>
<comment type="caution">
    <text evidence="2">The sequence shown here is derived from an EMBL/GenBank/DDBJ whole genome shotgun (WGS) entry which is preliminary data.</text>
</comment>
<feature type="transmembrane region" description="Helical" evidence="1">
    <location>
        <begin position="12"/>
        <end position="32"/>
    </location>
</feature>
<reference evidence="2 3" key="1">
    <citation type="submission" date="2018-04" db="EMBL/GenBank/DDBJ databases">
        <title>Novel actinobacteria from marine sediment.</title>
        <authorList>
            <person name="Ng Z.Y."/>
            <person name="Tan G.Y.A."/>
        </authorList>
    </citation>
    <scope>NUCLEOTIDE SEQUENCE [LARGE SCALE GENOMIC DNA]</scope>
    <source>
        <strain evidence="2 3">TPS81</strain>
    </source>
</reference>